<protein>
    <submittedName>
        <fullName evidence="9">Iron ABC transporter</fullName>
    </submittedName>
</protein>
<feature type="transmembrane region" description="Helical" evidence="8">
    <location>
        <begin position="294"/>
        <end position="313"/>
    </location>
</feature>
<evidence type="ECO:0000256" key="8">
    <source>
        <dbReference type="SAM" id="Phobius"/>
    </source>
</evidence>
<evidence type="ECO:0000256" key="2">
    <source>
        <dbReference type="ARBA" id="ARBA00007935"/>
    </source>
</evidence>
<dbReference type="Proteomes" id="UP000031327">
    <property type="component" value="Unassembled WGS sequence"/>
</dbReference>
<evidence type="ECO:0000256" key="3">
    <source>
        <dbReference type="ARBA" id="ARBA00022448"/>
    </source>
</evidence>
<keyword evidence="5 8" id="KW-0812">Transmembrane</keyword>
<proteinExistence type="inferred from homology"/>
<keyword evidence="3" id="KW-0813">Transport</keyword>
<comment type="caution">
    <text evidence="9">The sequence shown here is derived from an EMBL/GenBank/DDBJ whole genome shotgun (WGS) entry which is preliminary data.</text>
</comment>
<feature type="transmembrane region" description="Helical" evidence="8">
    <location>
        <begin position="74"/>
        <end position="95"/>
    </location>
</feature>
<dbReference type="EMBL" id="JWIC01000004">
    <property type="protein sequence ID" value="KID58383.1"/>
    <property type="molecule type" value="Genomic_DNA"/>
</dbReference>
<feature type="transmembrane region" description="Helical" evidence="8">
    <location>
        <begin position="254"/>
        <end position="282"/>
    </location>
</feature>
<dbReference type="GO" id="GO:0005886">
    <property type="term" value="C:plasma membrane"/>
    <property type="evidence" value="ECO:0007669"/>
    <property type="project" value="UniProtKB-SubCell"/>
</dbReference>
<comment type="subcellular location">
    <subcellularLocation>
        <location evidence="1">Cell membrane</location>
        <topology evidence="1">Multi-pass membrane protein</topology>
    </subcellularLocation>
</comment>
<feature type="transmembrane region" description="Helical" evidence="8">
    <location>
        <begin position="322"/>
        <end position="341"/>
    </location>
</feature>
<accession>A0A0C1MU91</accession>
<keyword evidence="7 8" id="KW-0472">Membrane</keyword>
<dbReference type="PANTHER" id="PTHR30472">
    <property type="entry name" value="FERRIC ENTEROBACTIN TRANSPORT SYSTEM PERMEASE PROTEIN"/>
    <property type="match status" value="1"/>
</dbReference>
<dbReference type="RefSeq" id="WP_039608674.1">
    <property type="nucleotide sequence ID" value="NZ_JWIC01000004.1"/>
</dbReference>
<keyword evidence="6 8" id="KW-1133">Transmembrane helix</keyword>
<dbReference type="PANTHER" id="PTHR30472:SF25">
    <property type="entry name" value="ABC TRANSPORTER PERMEASE PROTEIN MJ0876-RELATED"/>
    <property type="match status" value="1"/>
</dbReference>
<dbReference type="FunFam" id="1.10.3470.10:FF:000001">
    <property type="entry name" value="Vitamin B12 ABC transporter permease BtuC"/>
    <property type="match status" value="1"/>
</dbReference>
<evidence type="ECO:0000256" key="7">
    <source>
        <dbReference type="ARBA" id="ARBA00023136"/>
    </source>
</evidence>
<dbReference type="Gene3D" id="1.10.3470.10">
    <property type="entry name" value="ABC transporter involved in vitamin B12 uptake, BtuC"/>
    <property type="match status" value="1"/>
</dbReference>
<evidence type="ECO:0000313" key="9">
    <source>
        <dbReference type="EMBL" id="KID58383.1"/>
    </source>
</evidence>
<feature type="transmembrane region" description="Helical" evidence="8">
    <location>
        <begin position="204"/>
        <end position="225"/>
    </location>
</feature>
<dbReference type="CDD" id="cd06550">
    <property type="entry name" value="TM_ABC_iron-siderophores_like"/>
    <property type="match status" value="1"/>
</dbReference>
<evidence type="ECO:0000256" key="1">
    <source>
        <dbReference type="ARBA" id="ARBA00004651"/>
    </source>
</evidence>
<sequence length="349" mass="37226">MSNTALPLLNSNQHLKWYWLSGLLLLGLAWLSLSSGPVGWDWKMPIAWVLPDTMTMDINELQMSVVSQIRLPRLLLAILVGSVLACSGAATQALCRNPLADPSLMGVTGGAAVAAIAVIALAPKVSFINEAMVAPAAFVGALTITSVIYRLANHQGQVQITTLLLAGVAINAIAMAIIGLFSFFADDSSLRLMTYWQMGSLGGASWSAMIYGAPLIIISTIMLILKKRQINALMLGERDARHLGVNVKRLKTEVVFLVALGVGGAVAMAGMIGFVGLVVPHIARLLVGPDLRKMLPLSMLLGCLLMLLADWIARLIVAPSELPIGIVTALFGAPFFIYQLVKQKRGNHA</sequence>
<dbReference type="AlphaFoldDB" id="A0A0C1MU91"/>
<comment type="similarity">
    <text evidence="2">Belongs to the binding-protein-dependent transport system permease family. FecCD subfamily.</text>
</comment>
<gene>
    <name evidence="9" type="ORF">JF50_06865</name>
</gene>
<dbReference type="SUPFAM" id="SSF81345">
    <property type="entry name" value="ABC transporter involved in vitamin B12 uptake, BtuC"/>
    <property type="match status" value="1"/>
</dbReference>
<reference evidence="9 10" key="1">
    <citation type="submission" date="2014-12" db="EMBL/GenBank/DDBJ databases">
        <title>Draft Genome Sequence of Pseudoalteromonas luteoviolacea HI1.</title>
        <authorList>
            <person name="Asahina A.Y."/>
            <person name="Hadfield M.G."/>
        </authorList>
    </citation>
    <scope>NUCLEOTIDE SEQUENCE [LARGE SCALE GENOMIC DNA]</scope>
    <source>
        <strain evidence="9 10">HI1</strain>
    </source>
</reference>
<dbReference type="Pfam" id="PF01032">
    <property type="entry name" value="FecCD"/>
    <property type="match status" value="1"/>
</dbReference>
<keyword evidence="4" id="KW-1003">Cell membrane</keyword>
<feature type="transmembrane region" description="Helical" evidence="8">
    <location>
        <begin position="163"/>
        <end position="184"/>
    </location>
</feature>
<evidence type="ECO:0000256" key="5">
    <source>
        <dbReference type="ARBA" id="ARBA00022692"/>
    </source>
</evidence>
<evidence type="ECO:0000256" key="4">
    <source>
        <dbReference type="ARBA" id="ARBA00022475"/>
    </source>
</evidence>
<dbReference type="OrthoDB" id="9055647at2"/>
<dbReference type="InterPro" id="IPR037294">
    <property type="entry name" value="ABC_BtuC-like"/>
</dbReference>
<feature type="transmembrane region" description="Helical" evidence="8">
    <location>
        <begin position="131"/>
        <end position="151"/>
    </location>
</feature>
<dbReference type="GO" id="GO:0033214">
    <property type="term" value="P:siderophore-iron import into cell"/>
    <property type="evidence" value="ECO:0007669"/>
    <property type="project" value="TreeGrafter"/>
</dbReference>
<feature type="transmembrane region" description="Helical" evidence="8">
    <location>
        <begin position="17"/>
        <end position="40"/>
    </location>
</feature>
<organism evidence="9 10">
    <name type="scientific">Pseudoalteromonas luteoviolacea</name>
    <dbReference type="NCBI Taxonomy" id="43657"/>
    <lineage>
        <taxon>Bacteria</taxon>
        <taxon>Pseudomonadati</taxon>
        <taxon>Pseudomonadota</taxon>
        <taxon>Gammaproteobacteria</taxon>
        <taxon>Alteromonadales</taxon>
        <taxon>Pseudoalteromonadaceae</taxon>
        <taxon>Pseudoalteromonas</taxon>
    </lineage>
</organism>
<name>A0A0C1MU91_9GAMM</name>
<evidence type="ECO:0000256" key="6">
    <source>
        <dbReference type="ARBA" id="ARBA00022989"/>
    </source>
</evidence>
<feature type="transmembrane region" description="Helical" evidence="8">
    <location>
        <begin position="107"/>
        <end position="125"/>
    </location>
</feature>
<evidence type="ECO:0000313" key="10">
    <source>
        <dbReference type="Proteomes" id="UP000031327"/>
    </source>
</evidence>
<dbReference type="GO" id="GO:0022857">
    <property type="term" value="F:transmembrane transporter activity"/>
    <property type="evidence" value="ECO:0007669"/>
    <property type="project" value="InterPro"/>
</dbReference>
<dbReference type="InterPro" id="IPR000522">
    <property type="entry name" value="ABC_transptr_permease_BtuC"/>
</dbReference>